<dbReference type="Proteomes" id="UP001064048">
    <property type="component" value="Chromosome 22"/>
</dbReference>
<name>A0ACC0JHW8_CHOFU</name>
<dbReference type="EMBL" id="CM046122">
    <property type="protein sequence ID" value="KAI8423756.1"/>
    <property type="molecule type" value="Genomic_DNA"/>
</dbReference>
<comment type="caution">
    <text evidence="1">The sequence shown here is derived from an EMBL/GenBank/DDBJ whole genome shotgun (WGS) entry which is preliminary data.</text>
</comment>
<accession>A0ACC0JHW8</accession>
<evidence type="ECO:0000313" key="1">
    <source>
        <dbReference type="EMBL" id="KAI8423756.1"/>
    </source>
</evidence>
<reference evidence="1 2" key="1">
    <citation type="journal article" date="2022" name="Genome Biol. Evol.">
        <title>The Spruce Budworm Genome: Reconstructing the Evolutionary History of Antifreeze Proteins.</title>
        <authorList>
            <person name="Beliveau C."/>
            <person name="Gagne P."/>
            <person name="Picq S."/>
            <person name="Vernygora O."/>
            <person name="Keeling C.I."/>
            <person name="Pinkney K."/>
            <person name="Doucet D."/>
            <person name="Wen F."/>
            <person name="Johnston J.S."/>
            <person name="Maaroufi H."/>
            <person name="Boyle B."/>
            <person name="Laroche J."/>
            <person name="Dewar K."/>
            <person name="Juretic N."/>
            <person name="Blackburn G."/>
            <person name="Nisole A."/>
            <person name="Brunet B."/>
            <person name="Brandao M."/>
            <person name="Lumley L."/>
            <person name="Duan J."/>
            <person name="Quan G."/>
            <person name="Lucarotti C.J."/>
            <person name="Roe A.D."/>
            <person name="Sperling F.A.H."/>
            <person name="Levesque R.C."/>
            <person name="Cusson M."/>
        </authorList>
    </citation>
    <scope>NUCLEOTIDE SEQUENCE [LARGE SCALE GENOMIC DNA]</scope>
    <source>
        <strain evidence="1">Glfc:IPQL:Cfum</strain>
    </source>
</reference>
<protein>
    <submittedName>
        <fullName evidence="1">Uncharacterized protein</fullName>
    </submittedName>
</protein>
<proteinExistence type="predicted"/>
<organism evidence="1 2">
    <name type="scientific">Choristoneura fumiferana</name>
    <name type="common">Spruce budworm moth</name>
    <name type="synonym">Archips fumiferana</name>
    <dbReference type="NCBI Taxonomy" id="7141"/>
    <lineage>
        <taxon>Eukaryota</taxon>
        <taxon>Metazoa</taxon>
        <taxon>Ecdysozoa</taxon>
        <taxon>Arthropoda</taxon>
        <taxon>Hexapoda</taxon>
        <taxon>Insecta</taxon>
        <taxon>Pterygota</taxon>
        <taxon>Neoptera</taxon>
        <taxon>Endopterygota</taxon>
        <taxon>Lepidoptera</taxon>
        <taxon>Glossata</taxon>
        <taxon>Ditrysia</taxon>
        <taxon>Tortricoidea</taxon>
        <taxon>Tortricidae</taxon>
        <taxon>Tortricinae</taxon>
        <taxon>Choristoneura</taxon>
    </lineage>
</organism>
<evidence type="ECO:0000313" key="2">
    <source>
        <dbReference type="Proteomes" id="UP001064048"/>
    </source>
</evidence>
<sequence length="251" mass="27050">MSFKDQVILVTGASAGIGKAIAIHFSKENAKLVLVGRSKPALDEVKAICSKNSGHEALIIQADVSKDADIENIVKKVTQVHGALNILVNNAGMFISDDIFSTTIANLDAHINTNLRSVFNLTILFMPLLIKSQGNIINITGAEAVKYCQGLLSESLSKVAVNHFTKYAAYELGPKKVRVNSVALGYVKDTKIMERADVDIDEFAKYFLPKVPLGEPIKPEEVAMTVAFIASDAAKHITGQIILVDGGFTSH</sequence>
<gene>
    <name evidence="1" type="ORF">MSG28_012780</name>
</gene>
<keyword evidence="2" id="KW-1185">Reference proteome</keyword>